<dbReference type="Pfam" id="PF14551">
    <property type="entry name" value="MCM_N"/>
    <property type="match status" value="1"/>
</dbReference>
<feature type="region of interest" description="Disordered" evidence="16">
    <location>
        <begin position="735"/>
        <end position="772"/>
    </location>
</feature>
<name>A0A8H8DCU5_9ASCO</name>
<evidence type="ECO:0000256" key="16">
    <source>
        <dbReference type="SAM" id="MobiDB-lite"/>
    </source>
</evidence>
<dbReference type="GO" id="GO:0003688">
    <property type="term" value="F:DNA replication origin binding"/>
    <property type="evidence" value="ECO:0007669"/>
    <property type="project" value="UniProtKB-ARBA"/>
</dbReference>
<dbReference type="GO" id="GO:0006279">
    <property type="term" value="P:premeiotic DNA replication"/>
    <property type="evidence" value="ECO:0007669"/>
    <property type="project" value="UniProtKB-ARBA"/>
</dbReference>
<evidence type="ECO:0000256" key="15">
    <source>
        <dbReference type="RuleBase" id="RU004273"/>
    </source>
</evidence>
<protein>
    <recommendedName>
        <fullName evidence="15">Serine/threonine-protein phosphatase</fullName>
        <ecNumber evidence="15">3.1.3.16</ecNumber>
    </recommendedName>
</protein>
<dbReference type="FunFam" id="3.30.1640.10:FF:000003">
    <property type="entry name" value="DNA helicase"/>
    <property type="match status" value="1"/>
</dbReference>
<dbReference type="GO" id="GO:0043596">
    <property type="term" value="C:nuclear replication fork"/>
    <property type="evidence" value="ECO:0007669"/>
    <property type="project" value="UniProtKB-ARBA"/>
</dbReference>
<comment type="caution">
    <text evidence="18">The sequence shown here is derived from an EMBL/GenBank/DDBJ whole genome shotgun (WGS) entry which is preliminary data.</text>
</comment>
<gene>
    <name evidence="18" type="ORF">I9W82_002548</name>
</gene>
<dbReference type="PANTHER" id="PTHR11630">
    <property type="entry name" value="DNA REPLICATION LICENSING FACTOR MCM FAMILY MEMBER"/>
    <property type="match status" value="1"/>
</dbReference>
<dbReference type="SMART" id="SM00350">
    <property type="entry name" value="MCM"/>
    <property type="match status" value="1"/>
</dbReference>
<dbReference type="GO" id="GO:0004722">
    <property type="term" value="F:protein serine/threonine phosphatase activity"/>
    <property type="evidence" value="ECO:0007669"/>
    <property type="project" value="UniProtKB-EC"/>
</dbReference>
<feature type="region of interest" description="Disordered" evidence="16">
    <location>
        <begin position="1"/>
        <end position="126"/>
    </location>
</feature>
<dbReference type="Pfam" id="PF00149">
    <property type="entry name" value="Metallophos"/>
    <property type="match status" value="1"/>
</dbReference>
<evidence type="ECO:0000256" key="4">
    <source>
        <dbReference type="ARBA" id="ARBA00022723"/>
    </source>
</evidence>
<keyword evidence="9" id="KW-0862">Zinc</keyword>
<dbReference type="FunFam" id="2.20.28.10:FF:000002">
    <property type="entry name" value="DNA helicase"/>
    <property type="match status" value="1"/>
</dbReference>
<dbReference type="GO" id="GO:0006267">
    <property type="term" value="P:pre-replicative complex assembly involved in nuclear cell cycle DNA replication"/>
    <property type="evidence" value="ECO:0007669"/>
    <property type="project" value="UniProtKB-ARBA"/>
</dbReference>
<dbReference type="EMBL" id="JAEOAQ010000002">
    <property type="protein sequence ID" value="KAG5420667.1"/>
    <property type="molecule type" value="Genomic_DNA"/>
</dbReference>
<feature type="domain" description="MCM C-terminal AAA(+) ATPase" evidence="17">
    <location>
        <begin position="524"/>
        <end position="730"/>
    </location>
</feature>
<dbReference type="Gene3D" id="3.30.1640.10">
    <property type="entry name" value="mini-chromosome maintenance (MCM) complex, chain A, domain 1"/>
    <property type="match status" value="1"/>
</dbReference>
<dbReference type="SUPFAM" id="SSF52540">
    <property type="entry name" value="P-loop containing nucleoside triphosphate hydrolases"/>
    <property type="match status" value="1"/>
</dbReference>
<comment type="subcellular location">
    <subcellularLocation>
        <location evidence="1">Nucleus</location>
    </subcellularLocation>
</comment>
<accession>A0A8H8DCU5</accession>
<sequence length="1168" mass="131080">MSSPPYNSRSSRNSRKRQNEHHDDDSDLGEGASRSYNQRSSPVHQPSSPVGSSPEHHQQHLPSSPAIPFDAGLDDDEDEEIQNDIADLNPSDEEDGDDLMENLENDYRANPEQDRYDLGDGNIDDTQEYDEMDAATRRRIDEQLNRRDAILNNANRSRGGAFLDDADEDDGFEGMDQYGLPIQRRRRRQQQQQHDEDQDDMMDDIEIDPFSEELSLESLTDVKAPSITEWILQPAVSRSIARELKSFFLEYTDANGESVYGNKMRTLGEVNAESLEVSYKDLADSKAILAIFLATSPEEMLKIFDIVAMEAVELHYPNYSQIHQEVHVRIIEYPTLLNLRDLRETNLNQLVKVSGVVTRRTGVFPQLKYVKFDCLKCGVVLGPFIQDSNSELKISFCTNCQSKGPFKMNSEKTLYRNYQRVTLQEAPGTVPAGRLPRHREVILLSDLVDVAKPGEEIEVTGIYKNNYDGNLNAKNGFPVFATIIEANSIRRKESSAFMGGNNLVNIWTEEEEREFRKLSRERGLIDKIISSMAPSIYGHKDIKTAIACSLFGGVAKNVNGKLSIRGDINVLLLGDPGTAKSQILKYVEKTASRAVFATGQGASAVGLTASVRKDPITREWTLEGGALVLADKGTCMIDEFDKMNDQDRTSIHEAMEQQSISVSKAGIVTTLQARCAIIAAANPNGGRYNSTLPLSQNVNLTEPILSRFDILCVVRDLVNPESDERLASFVIDSHMRSHPANSDGDENDDMEEEENTTSKSKDERLAELRQQKEQEISPIPQDLLIKYIQYARVKVQPKLHQMDMDKVAKVYADLRKESISTGSFPITVRHLESILRIAESFAKMRLSDFVSQNDLNRAIKVSIDSFVGAQKVTVKKQLQAKFQKYTLPTRTRRHQAVQTNTRVRRGDLPNTQYVFLGDFVDRGFNSLETLLLLMTYKLKYPSKITLIRGNHESRQITTVYGFYDECLRKYGSVNVWRYCCEVFDYLSLGAVINGGGTSDDDGGGGVFCVHGGLSPEIDSIDQIRILDRKQEVPHEGGMCDLLWSDPEEDVKGWSISPRGAGFLFGESQVDKFLHLNNVGLIARAHQLVMEGYREMFDSKLVTVWSAPNYCYRCGNVASVLKIDDNLNREYKVFEAVEYDEEEMAAGGRGQGMGGAAGGGKKPVVEYFL</sequence>
<keyword evidence="13" id="KW-0131">Cell cycle</keyword>
<evidence type="ECO:0000256" key="7">
    <source>
        <dbReference type="ARBA" id="ARBA00022801"/>
    </source>
</evidence>
<dbReference type="InterPro" id="IPR004843">
    <property type="entry name" value="Calcineurin-like_PHP"/>
</dbReference>
<keyword evidence="3" id="KW-0235">DNA replication</keyword>
<dbReference type="GO" id="GO:0071162">
    <property type="term" value="C:CMG complex"/>
    <property type="evidence" value="ECO:0007669"/>
    <property type="project" value="UniProtKB-ARBA"/>
</dbReference>
<dbReference type="SMART" id="SM00156">
    <property type="entry name" value="PP2Ac"/>
    <property type="match status" value="1"/>
</dbReference>
<evidence type="ECO:0000259" key="17">
    <source>
        <dbReference type="PROSITE" id="PS50051"/>
    </source>
</evidence>
<dbReference type="RefSeq" id="XP_067549783.1">
    <property type="nucleotide sequence ID" value="XM_067691415.1"/>
</dbReference>
<dbReference type="PANTHER" id="PTHR11630:SF44">
    <property type="entry name" value="DNA REPLICATION LICENSING FACTOR MCM2"/>
    <property type="match status" value="1"/>
</dbReference>
<dbReference type="Pfam" id="PF12619">
    <property type="entry name" value="MCM2_N"/>
    <property type="match status" value="1"/>
</dbReference>
<keyword evidence="7 15" id="KW-0378">Hydrolase</keyword>
<keyword evidence="4" id="KW-0479">Metal-binding</keyword>
<keyword evidence="19" id="KW-1185">Reference proteome</keyword>
<keyword evidence="5" id="KW-0547">Nucleotide-binding</keyword>
<evidence type="ECO:0000256" key="13">
    <source>
        <dbReference type="ARBA" id="ARBA00023306"/>
    </source>
</evidence>
<feature type="compositionally biased region" description="Basic and acidic residues" evidence="16">
    <location>
        <begin position="759"/>
        <end position="772"/>
    </location>
</feature>
<dbReference type="Gene3D" id="2.20.28.10">
    <property type="match status" value="1"/>
</dbReference>
<dbReference type="AlphaFoldDB" id="A0A8H8DCU5"/>
<dbReference type="Proteomes" id="UP000669133">
    <property type="component" value="Unassembled WGS sequence"/>
</dbReference>
<dbReference type="Gene3D" id="3.60.21.10">
    <property type="match status" value="1"/>
</dbReference>
<comment type="similarity">
    <text evidence="2">Belongs to the MCM family.</text>
</comment>
<dbReference type="InterPro" id="IPR031327">
    <property type="entry name" value="MCM"/>
</dbReference>
<evidence type="ECO:0000313" key="18">
    <source>
        <dbReference type="EMBL" id="KAG5420667.1"/>
    </source>
</evidence>
<dbReference type="EC" id="3.1.3.16" evidence="15"/>
<comment type="catalytic activity">
    <reaction evidence="14">
        <text>ATP + H2O = ADP + phosphate + H(+)</text>
        <dbReference type="Rhea" id="RHEA:13065"/>
        <dbReference type="ChEBI" id="CHEBI:15377"/>
        <dbReference type="ChEBI" id="CHEBI:15378"/>
        <dbReference type="ChEBI" id="CHEBI:30616"/>
        <dbReference type="ChEBI" id="CHEBI:43474"/>
        <dbReference type="ChEBI" id="CHEBI:456216"/>
        <dbReference type="EC" id="3.6.4.12"/>
    </reaction>
</comment>
<evidence type="ECO:0000256" key="6">
    <source>
        <dbReference type="ARBA" id="ARBA00022771"/>
    </source>
</evidence>
<dbReference type="Gene3D" id="2.40.50.140">
    <property type="entry name" value="Nucleic acid-binding proteins"/>
    <property type="match status" value="1"/>
</dbReference>
<keyword evidence="12" id="KW-0539">Nucleus</keyword>
<dbReference type="GO" id="GO:1902975">
    <property type="term" value="P:mitotic DNA replication initiation"/>
    <property type="evidence" value="ECO:0007669"/>
    <property type="project" value="TreeGrafter"/>
</dbReference>
<feature type="compositionally biased region" description="Basic and acidic residues" evidence="16">
    <location>
        <begin position="105"/>
        <end position="118"/>
    </location>
</feature>
<dbReference type="InterPro" id="IPR029052">
    <property type="entry name" value="Metallo-depent_PP-like"/>
</dbReference>
<dbReference type="GO" id="GO:0005656">
    <property type="term" value="C:nuclear pre-replicative complex"/>
    <property type="evidence" value="ECO:0007669"/>
    <property type="project" value="UniProtKB-ARBA"/>
</dbReference>
<dbReference type="Pfam" id="PF00493">
    <property type="entry name" value="MCM"/>
    <property type="match status" value="1"/>
</dbReference>
<evidence type="ECO:0000256" key="14">
    <source>
        <dbReference type="ARBA" id="ARBA00047995"/>
    </source>
</evidence>
<dbReference type="GO" id="GO:0008270">
    <property type="term" value="F:zinc ion binding"/>
    <property type="evidence" value="ECO:0007669"/>
    <property type="project" value="UniProtKB-KW"/>
</dbReference>
<dbReference type="InterPro" id="IPR027417">
    <property type="entry name" value="P-loop_NTPase"/>
</dbReference>
<evidence type="ECO:0000256" key="9">
    <source>
        <dbReference type="ARBA" id="ARBA00022833"/>
    </source>
</evidence>
<evidence type="ECO:0000256" key="2">
    <source>
        <dbReference type="ARBA" id="ARBA00008010"/>
    </source>
</evidence>
<dbReference type="InterPro" id="IPR033762">
    <property type="entry name" value="MCM_OB"/>
</dbReference>
<dbReference type="PROSITE" id="PS50051">
    <property type="entry name" value="MCM_2"/>
    <property type="match status" value="1"/>
</dbReference>
<dbReference type="InterPro" id="IPR027925">
    <property type="entry name" value="MCM_N"/>
</dbReference>
<dbReference type="InterPro" id="IPR012340">
    <property type="entry name" value="NA-bd_OB-fold"/>
</dbReference>
<dbReference type="GeneID" id="93651177"/>
<evidence type="ECO:0000313" key="19">
    <source>
        <dbReference type="Proteomes" id="UP000669133"/>
    </source>
</evidence>
<dbReference type="GO" id="GO:0003697">
    <property type="term" value="F:single-stranded DNA binding"/>
    <property type="evidence" value="ECO:0007669"/>
    <property type="project" value="TreeGrafter"/>
</dbReference>
<dbReference type="InterPro" id="IPR006186">
    <property type="entry name" value="Ser/Thr-sp_prot-phosphatase"/>
</dbReference>
<dbReference type="PRINTS" id="PR00114">
    <property type="entry name" value="STPHPHTASE"/>
</dbReference>
<dbReference type="GO" id="GO:0043138">
    <property type="term" value="F:3'-5' DNA helicase activity"/>
    <property type="evidence" value="ECO:0007669"/>
    <property type="project" value="TreeGrafter"/>
</dbReference>
<evidence type="ECO:0000256" key="10">
    <source>
        <dbReference type="ARBA" id="ARBA00022840"/>
    </source>
</evidence>
<evidence type="ECO:0000256" key="1">
    <source>
        <dbReference type="ARBA" id="ARBA00004123"/>
    </source>
</evidence>
<dbReference type="SUPFAM" id="SSF50249">
    <property type="entry name" value="Nucleic acid-binding proteins"/>
    <property type="match status" value="1"/>
</dbReference>
<keyword evidence="8" id="KW-0347">Helicase</keyword>
<dbReference type="Pfam" id="PF17207">
    <property type="entry name" value="MCM_OB"/>
    <property type="match status" value="1"/>
</dbReference>
<evidence type="ECO:0000256" key="8">
    <source>
        <dbReference type="ARBA" id="ARBA00022806"/>
    </source>
</evidence>
<feature type="region of interest" description="Disordered" evidence="16">
    <location>
        <begin position="161"/>
        <end position="201"/>
    </location>
</feature>
<dbReference type="SUPFAM" id="SSF56300">
    <property type="entry name" value="Metallo-dependent phosphatases"/>
    <property type="match status" value="1"/>
</dbReference>
<comment type="similarity">
    <text evidence="15">Belongs to the PPP phosphatase family.</text>
</comment>
<dbReference type="Pfam" id="PF17855">
    <property type="entry name" value="MCM_lid"/>
    <property type="match status" value="1"/>
</dbReference>
<feature type="compositionally biased region" description="Acidic residues" evidence="16">
    <location>
        <begin position="164"/>
        <end position="173"/>
    </location>
</feature>
<feature type="compositionally biased region" description="Polar residues" evidence="16">
    <location>
        <begin position="34"/>
        <end position="51"/>
    </location>
</feature>
<evidence type="ECO:0000256" key="3">
    <source>
        <dbReference type="ARBA" id="ARBA00022705"/>
    </source>
</evidence>
<evidence type="ECO:0000256" key="12">
    <source>
        <dbReference type="ARBA" id="ARBA00023242"/>
    </source>
</evidence>
<dbReference type="PROSITE" id="PS00125">
    <property type="entry name" value="SER_THR_PHOSPHATASE"/>
    <property type="match status" value="1"/>
</dbReference>
<evidence type="ECO:0000256" key="5">
    <source>
        <dbReference type="ARBA" id="ARBA00022741"/>
    </source>
</evidence>
<dbReference type="OrthoDB" id="844at2759"/>
<dbReference type="FunFam" id="3.40.50.300:FF:000138">
    <property type="entry name" value="DNA helicase"/>
    <property type="match status" value="1"/>
</dbReference>
<feature type="compositionally biased region" description="Acidic residues" evidence="16">
    <location>
        <begin position="72"/>
        <end position="82"/>
    </location>
</feature>
<organism evidence="18 19">
    <name type="scientific">Candida metapsilosis</name>
    <dbReference type="NCBI Taxonomy" id="273372"/>
    <lineage>
        <taxon>Eukaryota</taxon>
        <taxon>Fungi</taxon>
        <taxon>Dikarya</taxon>
        <taxon>Ascomycota</taxon>
        <taxon>Saccharomycotina</taxon>
        <taxon>Pichiomycetes</taxon>
        <taxon>Debaryomycetaceae</taxon>
        <taxon>Candida/Lodderomyces clade</taxon>
        <taxon>Candida</taxon>
    </lineage>
</organism>
<dbReference type="GO" id="GO:0017116">
    <property type="term" value="F:single-stranded DNA helicase activity"/>
    <property type="evidence" value="ECO:0007669"/>
    <property type="project" value="TreeGrafter"/>
</dbReference>
<keyword evidence="10" id="KW-0067">ATP-binding</keyword>
<dbReference type="InterPro" id="IPR041562">
    <property type="entry name" value="MCM_lid"/>
</dbReference>
<evidence type="ECO:0000256" key="11">
    <source>
        <dbReference type="ARBA" id="ARBA00023125"/>
    </source>
</evidence>
<dbReference type="InterPro" id="IPR008045">
    <property type="entry name" value="MCM2"/>
</dbReference>
<comment type="catalytic activity">
    <reaction evidence="15">
        <text>O-phospho-L-threonyl-[protein] + H2O = L-threonyl-[protein] + phosphate</text>
        <dbReference type="Rhea" id="RHEA:47004"/>
        <dbReference type="Rhea" id="RHEA-COMP:11060"/>
        <dbReference type="Rhea" id="RHEA-COMP:11605"/>
        <dbReference type="ChEBI" id="CHEBI:15377"/>
        <dbReference type="ChEBI" id="CHEBI:30013"/>
        <dbReference type="ChEBI" id="CHEBI:43474"/>
        <dbReference type="ChEBI" id="CHEBI:61977"/>
        <dbReference type="EC" id="3.1.3.16"/>
    </reaction>
</comment>
<dbReference type="GO" id="GO:0042555">
    <property type="term" value="C:MCM complex"/>
    <property type="evidence" value="ECO:0007669"/>
    <property type="project" value="InterPro"/>
</dbReference>
<dbReference type="GO" id="GO:0005524">
    <property type="term" value="F:ATP binding"/>
    <property type="evidence" value="ECO:0007669"/>
    <property type="project" value="UniProtKB-KW"/>
</dbReference>
<reference evidence="18 19" key="1">
    <citation type="submission" date="2020-12" db="EMBL/GenBank/DDBJ databases">
        <title>Effect of drift, selection, and recombination on the evolution of hybrid genomes in Candida yeast pathogens.</title>
        <authorList>
            <person name="Mixao V."/>
            <person name="Ksiezopolska E."/>
            <person name="Saus E."/>
            <person name="Boekhout T."/>
            <person name="Gacser A."/>
            <person name="Gabaldon T."/>
        </authorList>
    </citation>
    <scope>NUCLEOTIDE SEQUENCE [LARGE SCALE GENOMIC DNA]</scope>
    <source>
        <strain evidence="18 19">BP57</strain>
    </source>
</reference>
<dbReference type="GO" id="GO:0000727">
    <property type="term" value="P:double-strand break repair via break-induced replication"/>
    <property type="evidence" value="ECO:0007669"/>
    <property type="project" value="UniProtKB-ARBA"/>
</dbReference>
<dbReference type="InterPro" id="IPR001208">
    <property type="entry name" value="MCM_dom"/>
</dbReference>
<feature type="compositionally biased region" description="Acidic residues" evidence="16">
    <location>
        <begin position="743"/>
        <end position="755"/>
    </location>
</feature>
<keyword evidence="11" id="KW-0238">DNA-binding</keyword>
<feature type="compositionally biased region" description="Acidic residues" evidence="16">
    <location>
        <begin position="90"/>
        <end position="104"/>
    </location>
</feature>
<dbReference type="GO" id="GO:0003682">
    <property type="term" value="F:chromatin binding"/>
    <property type="evidence" value="ECO:0007669"/>
    <property type="project" value="UniProtKB-ARBA"/>
</dbReference>
<keyword evidence="6" id="KW-0863">Zinc-finger</keyword>
<dbReference type="CDD" id="cd17753">
    <property type="entry name" value="MCM2"/>
    <property type="match status" value="1"/>
</dbReference>
<feature type="compositionally biased region" description="Low complexity" evidence="16">
    <location>
        <begin position="1"/>
        <end position="11"/>
    </location>
</feature>
<dbReference type="Gene3D" id="3.40.50.300">
    <property type="entry name" value="P-loop containing nucleotide triphosphate hydrolases"/>
    <property type="match status" value="1"/>
</dbReference>
<proteinExistence type="inferred from homology"/>